<reference evidence="1 2" key="1">
    <citation type="submission" date="2018-05" db="EMBL/GenBank/DDBJ databases">
        <title>Genomic Encyclopedia of Type Strains, Phase I: the one thousand microbial genomes (KMG-I) project.</title>
        <authorList>
            <person name="Kyrpides N."/>
        </authorList>
    </citation>
    <scope>NUCLEOTIDE SEQUENCE [LARGE SCALE GENOMIC DNA]</scope>
    <source>
        <strain evidence="1 2">DSM 15611</strain>
    </source>
</reference>
<keyword evidence="2" id="KW-1185">Reference proteome</keyword>
<dbReference type="AlphaFoldDB" id="A0A318HXR2"/>
<gene>
    <name evidence="1" type="ORF">EJ73_01721</name>
</gene>
<evidence type="ECO:0000313" key="2">
    <source>
        <dbReference type="Proteomes" id="UP000248314"/>
    </source>
</evidence>
<proteinExistence type="predicted"/>
<evidence type="ECO:0000313" key="1">
    <source>
        <dbReference type="EMBL" id="PXX21440.1"/>
    </source>
</evidence>
<organism evidence="1 2">
    <name type="scientific">Hoylesella shahii DSM 15611 = JCM 12083</name>
    <dbReference type="NCBI Taxonomy" id="1122991"/>
    <lineage>
        <taxon>Bacteria</taxon>
        <taxon>Pseudomonadati</taxon>
        <taxon>Bacteroidota</taxon>
        <taxon>Bacteroidia</taxon>
        <taxon>Bacteroidales</taxon>
        <taxon>Prevotellaceae</taxon>
        <taxon>Hoylesella</taxon>
    </lineage>
</organism>
<dbReference type="Proteomes" id="UP000248314">
    <property type="component" value="Unassembled WGS sequence"/>
</dbReference>
<name>A0A318HXR2_9BACT</name>
<comment type="caution">
    <text evidence="1">The sequence shown here is derived from an EMBL/GenBank/DDBJ whole genome shotgun (WGS) entry which is preliminary data.</text>
</comment>
<dbReference type="STRING" id="1122991.GCA_000613445_01922"/>
<protein>
    <submittedName>
        <fullName evidence="1">Uncharacterized protein</fullName>
    </submittedName>
</protein>
<sequence length="59" mass="6831">MQNYKYKASNCQSVNLLDSLINATGICTNSINDLSKSYFASLRNKIFYALLYYKHVETR</sequence>
<dbReference type="EMBL" id="QJJX01000019">
    <property type="protein sequence ID" value="PXX21440.1"/>
    <property type="molecule type" value="Genomic_DNA"/>
</dbReference>
<accession>A0A318HXR2</accession>